<dbReference type="InterPro" id="IPR011012">
    <property type="entry name" value="Longin-like_dom_sf"/>
</dbReference>
<gene>
    <name evidence="1" type="ORF">Kpol_1059p10</name>
</gene>
<dbReference type="GO" id="GO:0006888">
    <property type="term" value="P:endoplasmic reticulum to Golgi vesicle-mediated transport"/>
    <property type="evidence" value="ECO:0007669"/>
    <property type="project" value="InterPro"/>
</dbReference>
<protein>
    <submittedName>
        <fullName evidence="1">Uncharacterized protein</fullName>
    </submittedName>
</protein>
<dbReference type="RefSeq" id="XP_001644178.1">
    <property type="nucleotide sequence ID" value="XM_001644128.1"/>
</dbReference>
<dbReference type="EMBL" id="DS480427">
    <property type="protein sequence ID" value="EDO16320.1"/>
    <property type="molecule type" value="Genomic_DNA"/>
</dbReference>
<accession>A7TN14</accession>
<reference evidence="1 2" key="1">
    <citation type="journal article" date="2007" name="Proc. Natl. Acad. Sci. U.S.A.">
        <title>Independent sorting-out of thousands of duplicated gene pairs in two yeast species descended from a whole-genome duplication.</title>
        <authorList>
            <person name="Scannell D.R."/>
            <person name="Frank A.C."/>
            <person name="Conant G.C."/>
            <person name="Byrne K.P."/>
            <person name="Woolfit M."/>
            <person name="Wolfe K.H."/>
        </authorList>
    </citation>
    <scope>NUCLEOTIDE SEQUENCE [LARGE SCALE GENOMIC DNA]</scope>
    <source>
        <strain evidence="2">ATCC 22028 / DSM 70294 / BCRC 21397 / CBS 2163 / NBRC 10782 / NRRL Y-8283 / UCD 57-17</strain>
    </source>
</reference>
<dbReference type="eggNOG" id="ENOG502S4FS">
    <property type="taxonomic scope" value="Eukaryota"/>
</dbReference>
<dbReference type="GO" id="GO:0065003">
    <property type="term" value="P:protein-containing complex assembly"/>
    <property type="evidence" value="ECO:0007669"/>
    <property type="project" value="EnsemblFungi"/>
</dbReference>
<dbReference type="SUPFAM" id="SSF64356">
    <property type="entry name" value="SNARE-like"/>
    <property type="match status" value="1"/>
</dbReference>
<evidence type="ECO:0000313" key="1">
    <source>
        <dbReference type="EMBL" id="EDO16320.1"/>
    </source>
</evidence>
<dbReference type="InterPro" id="IPR006722">
    <property type="entry name" value="Sedlin"/>
</dbReference>
<organism evidence="2">
    <name type="scientific">Vanderwaltozyma polyspora (strain ATCC 22028 / DSM 70294 / BCRC 21397 / CBS 2163 / NBRC 10782 / NRRL Y-8283 / UCD 57-17)</name>
    <name type="common">Kluyveromyces polysporus</name>
    <dbReference type="NCBI Taxonomy" id="436907"/>
    <lineage>
        <taxon>Eukaryota</taxon>
        <taxon>Fungi</taxon>
        <taxon>Dikarya</taxon>
        <taxon>Ascomycota</taxon>
        <taxon>Saccharomycotina</taxon>
        <taxon>Saccharomycetes</taxon>
        <taxon>Saccharomycetales</taxon>
        <taxon>Saccharomycetaceae</taxon>
        <taxon>Vanderwaltozyma</taxon>
    </lineage>
</organism>
<proteinExistence type="predicted"/>
<dbReference type="GeneID" id="5544490"/>
<evidence type="ECO:0000313" key="2">
    <source>
        <dbReference type="Proteomes" id="UP000000267"/>
    </source>
</evidence>
<dbReference type="Pfam" id="PF04628">
    <property type="entry name" value="Sedlin_N"/>
    <property type="match status" value="1"/>
</dbReference>
<dbReference type="HOGENOM" id="CLU_097630_1_0_1"/>
<dbReference type="Gene3D" id="3.30.450.70">
    <property type="match status" value="1"/>
</dbReference>
<dbReference type="InParanoid" id="A7TN14"/>
<dbReference type="OMA" id="VFGMLIK"/>
<dbReference type="GO" id="GO:0005829">
    <property type="term" value="C:cytosol"/>
    <property type="evidence" value="ECO:0007669"/>
    <property type="project" value="GOC"/>
</dbReference>
<keyword evidence="2" id="KW-1185">Reference proteome</keyword>
<sequence length="151" mass="17521">MSDDIDYKPLFIALIDETNKPLLIHVPDEKSQDIEKVLKYNVFSNISLDYFDSQLFDTLALETEIMVKLFFKLEGVAVYGMLMKPTGLKIVIGVDEYDEEDEKINDLFNKVKRIYIRVKCNPFVTAETSNDDENHKFTVEKLQTNLSKVFP</sequence>
<dbReference type="FunCoup" id="A7TN14">
    <property type="interactions" value="34"/>
</dbReference>
<dbReference type="OrthoDB" id="18320at2759"/>
<dbReference type="STRING" id="436907.A7TN14"/>
<name>A7TN14_VANPO</name>
<dbReference type="GO" id="GO:1990071">
    <property type="term" value="C:TRAPPII protein complex"/>
    <property type="evidence" value="ECO:0007669"/>
    <property type="project" value="EnsemblFungi"/>
</dbReference>
<dbReference type="KEGG" id="vpo:Kpol_1059p10"/>
<dbReference type="PANTHER" id="PTHR12403">
    <property type="entry name" value="TRAFFICKING PROTEIN PARTICLE COMPLEX SUBUNIT 2"/>
    <property type="match status" value="1"/>
</dbReference>
<dbReference type="PhylomeDB" id="A7TN14"/>
<dbReference type="AlphaFoldDB" id="A7TN14"/>
<dbReference type="GO" id="GO:0034498">
    <property type="term" value="P:early endosome to Golgi transport"/>
    <property type="evidence" value="ECO:0007669"/>
    <property type="project" value="EnsemblFungi"/>
</dbReference>
<dbReference type="Proteomes" id="UP000000267">
    <property type="component" value="Unassembled WGS sequence"/>
</dbReference>